<keyword evidence="5" id="KW-0547">Nucleotide-binding</keyword>
<comment type="subcellular location">
    <subcellularLocation>
        <location evidence="1">Cell membrane</location>
        <topology evidence="1">Peripheral membrane protein</topology>
    </subcellularLocation>
</comment>
<sequence>MNRLAARDLTLSYGNRVVCRDLTIDLPDAAVTAVIGPNGCGKSTLLKALGRVLTPTSGQVLLGGRPASSYKTKEAARIVAMLPQTPVVPEQITVRDLVGRGRFPYHSLLRQWSPDDDEAVHGAMERAGVAGLAARPVAELSGGQRQRVWLAMVVAQRTPVLLLDEPTTYLDVAHQYEVLDLCRDLRDLGITVVAVLHDLNQAARYADQLVVMRAGEVVAQGAPGEVLTAGLVQEVFELASTVIPDPETGTPMVVPHARAGAGPATDRSDAPWAAAPATSPSSR</sequence>
<organism evidence="12 13">
    <name type="scientific">Flexivirga aerilata</name>
    <dbReference type="NCBI Taxonomy" id="1656889"/>
    <lineage>
        <taxon>Bacteria</taxon>
        <taxon>Bacillati</taxon>
        <taxon>Actinomycetota</taxon>
        <taxon>Actinomycetes</taxon>
        <taxon>Micrococcales</taxon>
        <taxon>Dermacoccaceae</taxon>
        <taxon>Flexivirga</taxon>
    </lineage>
</organism>
<dbReference type="RefSeq" id="WP_171151826.1">
    <property type="nucleotide sequence ID" value="NZ_JABENB010000001.1"/>
</dbReference>
<reference evidence="12 13" key="1">
    <citation type="submission" date="2020-05" db="EMBL/GenBank/DDBJ databases">
        <title>Flexivirga sp. ID2601S isolated from air conditioner.</title>
        <authorList>
            <person name="Kim D.H."/>
        </authorList>
    </citation>
    <scope>NUCLEOTIDE SEQUENCE [LARGE SCALE GENOMIC DNA]</scope>
    <source>
        <strain evidence="12 13">ID2601S</strain>
    </source>
</reference>
<keyword evidence="4" id="KW-0410">Iron transport</keyword>
<protein>
    <submittedName>
        <fullName evidence="12">ABC transporter ATP-binding protein</fullName>
    </submittedName>
</protein>
<dbReference type="GO" id="GO:0006826">
    <property type="term" value="P:iron ion transport"/>
    <property type="evidence" value="ECO:0007669"/>
    <property type="project" value="UniProtKB-KW"/>
</dbReference>
<dbReference type="AlphaFoldDB" id="A0A849AFA5"/>
<dbReference type="GO" id="GO:0005524">
    <property type="term" value="F:ATP binding"/>
    <property type="evidence" value="ECO:0007669"/>
    <property type="project" value="UniProtKB-KW"/>
</dbReference>
<evidence type="ECO:0000259" key="11">
    <source>
        <dbReference type="PROSITE" id="PS50893"/>
    </source>
</evidence>
<dbReference type="Proteomes" id="UP000557772">
    <property type="component" value="Unassembled WGS sequence"/>
</dbReference>
<dbReference type="Gene3D" id="3.40.50.300">
    <property type="entry name" value="P-loop containing nucleotide triphosphate hydrolases"/>
    <property type="match status" value="1"/>
</dbReference>
<dbReference type="GO" id="GO:0005886">
    <property type="term" value="C:plasma membrane"/>
    <property type="evidence" value="ECO:0007669"/>
    <property type="project" value="UniProtKB-SubCell"/>
</dbReference>
<dbReference type="GO" id="GO:0016887">
    <property type="term" value="F:ATP hydrolysis activity"/>
    <property type="evidence" value="ECO:0007669"/>
    <property type="project" value="InterPro"/>
</dbReference>
<keyword evidence="3" id="KW-1003">Cell membrane</keyword>
<keyword evidence="8" id="KW-0406">Ion transport</keyword>
<evidence type="ECO:0000256" key="5">
    <source>
        <dbReference type="ARBA" id="ARBA00022741"/>
    </source>
</evidence>
<evidence type="ECO:0000256" key="10">
    <source>
        <dbReference type="SAM" id="MobiDB-lite"/>
    </source>
</evidence>
<dbReference type="InterPro" id="IPR003439">
    <property type="entry name" value="ABC_transporter-like_ATP-bd"/>
</dbReference>
<evidence type="ECO:0000256" key="7">
    <source>
        <dbReference type="ARBA" id="ARBA00023004"/>
    </source>
</evidence>
<gene>
    <name evidence="12" type="ORF">HJ588_03075</name>
</gene>
<feature type="domain" description="ABC transporter" evidence="11">
    <location>
        <begin position="4"/>
        <end position="239"/>
    </location>
</feature>
<accession>A0A849AFA5</accession>
<dbReference type="InterPro" id="IPR051535">
    <property type="entry name" value="Siderophore_ABC-ATPase"/>
</dbReference>
<evidence type="ECO:0000256" key="8">
    <source>
        <dbReference type="ARBA" id="ARBA00023065"/>
    </source>
</evidence>
<comment type="caution">
    <text evidence="12">The sequence shown here is derived from an EMBL/GenBank/DDBJ whole genome shotgun (WGS) entry which is preliminary data.</text>
</comment>
<keyword evidence="13" id="KW-1185">Reference proteome</keyword>
<keyword evidence="2" id="KW-0813">Transport</keyword>
<evidence type="ECO:0000256" key="1">
    <source>
        <dbReference type="ARBA" id="ARBA00004202"/>
    </source>
</evidence>
<keyword evidence="9" id="KW-0472">Membrane</keyword>
<dbReference type="InterPro" id="IPR027417">
    <property type="entry name" value="P-loop_NTPase"/>
</dbReference>
<name>A0A849AFA5_9MICO</name>
<dbReference type="FunFam" id="3.40.50.300:FF:000134">
    <property type="entry name" value="Iron-enterobactin ABC transporter ATP-binding protein"/>
    <property type="match status" value="1"/>
</dbReference>
<feature type="compositionally biased region" description="Low complexity" evidence="10">
    <location>
        <begin position="270"/>
        <end position="283"/>
    </location>
</feature>
<evidence type="ECO:0000256" key="2">
    <source>
        <dbReference type="ARBA" id="ARBA00022448"/>
    </source>
</evidence>
<evidence type="ECO:0000256" key="6">
    <source>
        <dbReference type="ARBA" id="ARBA00022840"/>
    </source>
</evidence>
<keyword evidence="7" id="KW-0408">Iron</keyword>
<dbReference type="SUPFAM" id="SSF52540">
    <property type="entry name" value="P-loop containing nucleoside triphosphate hydrolases"/>
    <property type="match status" value="1"/>
</dbReference>
<evidence type="ECO:0000256" key="9">
    <source>
        <dbReference type="ARBA" id="ARBA00023136"/>
    </source>
</evidence>
<dbReference type="PANTHER" id="PTHR42771:SF2">
    <property type="entry name" value="IRON(3+)-HYDROXAMATE IMPORT ATP-BINDING PROTEIN FHUC"/>
    <property type="match status" value="1"/>
</dbReference>
<keyword evidence="6 12" id="KW-0067">ATP-binding</keyword>
<proteinExistence type="predicted"/>
<dbReference type="Pfam" id="PF00005">
    <property type="entry name" value="ABC_tran"/>
    <property type="match status" value="1"/>
</dbReference>
<dbReference type="SMART" id="SM00382">
    <property type="entry name" value="AAA"/>
    <property type="match status" value="1"/>
</dbReference>
<evidence type="ECO:0000313" key="13">
    <source>
        <dbReference type="Proteomes" id="UP000557772"/>
    </source>
</evidence>
<dbReference type="CDD" id="cd03214">
    <property type="entry name" value="ABC_Iron-Siderophores_B12_Hemin"/>
    <property type="match status" value="1"/>
</dbReference>
<evidence type="ECO:0000256" key="4">
    <source>
        <dbReference type="ARBA" id="ARBA00022496"/>
    </source>
</evidence>
<dbReference type="PROSITE" id="PS50893">
    <property type="entry name" value="ABC_TRANSPORTER_2"/>
    <property type="match status" value="1"/>
</dbReference>
<dbReference type="InterPro" id="IPR017871">
    <property type="entry name" value="ABC_transporter-like_CS"/>
</dbReference>
<evidence type="ECO:0000313" key="12">
    <source>
        <dbReference type="EMBL" id="NNG38256.1"/>
    </source>
</evidence>
<feature type="region of interest" description="Disordered" evidence="10">
    <location>
        <begin position="255"/>
        <end position="283"/>
    </location>
</feature>
<dbReference type="PROSITE" id="PS00211">
    <property type="entry name" value="ABC_TRANSPORTER_1"/>
    <property type="match status" value="1"/>
</dbReference>
<dbReference type="EMBL" id="JABENB010000001">
    <property type="protein sequence ID" value="NNG38256.1"/>
    <property type="molecule type" value="Genomic_DNA"/>
</dbReference>
<evidence type="ECO:0000256" key="3">
    <source>
        <dbReference type="ARBA" id="ARBA00022475"/>
    </source>
</evidence>
<dbReference type="PANTHER" id="PTHR42771">
    <property type="entry name" value="IRON(3+)-HYDROXAMATE IMPORT ATP-BINDING PROTEIN FHUC"/>
    <property type="match status" value="1"/>
</dbReference>
<dbReference type="InterPro" id="IPR003593">
    <property type="entry name" value="AAA+_ATPase"/>
</dbReference>